<dbReference type="GO" id="GO:0042907">
    <property type="term" value="F:xanthine transmembrane transporter activity"/>
    <property type="evidence" value="ECO:0007669"/>
    <property type="project" value="TreeGrafter"/>
</dbReference>
<dbReference type="GO" id="GO:0005886">
    <property type="term" value="C:plasma membrane"/>
    <property type="evidence" value="ECO:0007669"/>
    <property type="project" value="TreeGrafter"/>
</dbReference>
<evidence type="ECO:0000256" key="6">
    <source>
        <dbReference type="ARBA" id="ARBA00023136"/>
    </source>
</evidence>
<feature type="transmembrane region" description="Helical" evidence="7">
    <location>
        <begin position="277"/>
        <end position="299"/>
    </location>
</feature>
<feature type="transmembrane region" description="Helical" evidence="7">
    <location>
        <begin position="86"/>
        <end position="104"/>
    </location>
</feature>
<reference evidence="8 9" key="1">
    <citation type="journal article" date="2007" name="Appl. Environ. Microbiol.">
        <title>Rhizobial factors required for stem nodule maturation and maintenance in Sesbania rostrata-Azorhizobium caulinodans ORS571 symbiosis.</title>
        <authorList>
            <person name="Suzuki S."/>
            <person name="Aono T."/>
            <person name="Lee KB."/>
            <person name="Suzuki T."/>
            <person name="Liu CT."/>
            <person name="Miwa H."/>
            <person name="Wakao S."/>
            <person name="Iki T."/>
            <person name="Oyaizu H."/>
        </authorList>
    </citation>
    <scope>NUCLEOTIDE SEQUENCE [LARGE SCALE GENOMIC DNA]</scope>
    <source>
        <strain evidence="9">ATCC 43989 / DSM 5975 / JCM 20966 / LMG 6465 / NBRC 14845 / NCIMB 13405 / ORS 571</strain>
    </source>
</reference>
<comment type="subcellular location">
    <subcellularLocation>
        <location evidence="1">Membrane</location>
        <topology evidence="1">Multi-pass membrane protein</topology>
    </subcellularLocation>
</comment>
<comment type="similarity">
    <text evidence="2">Belongs to the nucleobase:cation symporter-2 (NCS2) (TC 2.A.40) family.</text>
</comment>
<keyword evidence="9" id="KW-1185">Reference proteome</keyword>
<dbReference type="NCBIfam" id="NF037981">
    <property type="entry name" value="NCS2_1"/>
    <property type="match status" value="1"/>
</dbReference>
<feature type="transmembrane region" description="Helical" evidence="7">
    <location>
        <begin position="227"/>
        <end position="246"/>
    </location>
</feature>
<feature type="transmembrane region" description="Helical" evidence="7">
    <location>
        <begin position="202"/>
        <end position="220"/>
    </location>
</feature>
<reference evidence="8 9" key="5">
    <citation type="journal article" date="2010" name="Appl. Environ. Microbiol.">
        <title>phrR-like gene praR of Azorhizobium caulinodans ORS571 is essential for symbiosis with Sesbania rostrata and is involved in expression of reb genes.</title>
        <authorList>
            <person name="Akiba N."/>
            <person name="Aono T."/>
            <person name="Toyazaki H."/>
            <person name="Sato S."/>
            <person name="Oyaizu H."/>
        </authorList>
    </citation>
    <scope>NUCLEOTIDE SEQUENCE [LARGE SCALE GENOMIC DNA]</scope>
    <source>
        <strain evidence="9">ATCC 43989 / DSM 5975 / JCM 20966 / LMG 6465 / NBRC 14845 / NCIMB 13405 / ORS 571</strain>
    </source>
</reference>
<sequence length="600" mass="62922">MTPVPGASPAKRPQGLLNRLRRLVMLEHGTPHRPRRRPPALVFGLEDKVPAGALIALSGQHAMLALTFLIYPLVAASQVGLSQPETNAVLTACTLCIGIATMLQCARSRVGSGYLIVHVPSPGALPLAIQALTLGGVGLMAAMTLLVGVSQLFIARIVRPLRVLLPPEVCGVAVTTLGISLAEPALRRALGLDRGSSVVDDNALIVSLVTVALIVGIAIFTPRRIKIFAVLIGASSGWALAAWLGIEQPGGAALLASAPLVALPSLHLPAFEIAPSLLPLAALSVMLNIVDVLSITVSLEKMNDAEWRRADMRAASRAVTTSGIGNVLNGLVSGFQSGLSSSAVGLAFATGATARIIGFVAGALIFATAFFPKAIVALTLIPAPVVGGILIYTTAYLLVAGMELILSRRLSERRVFLVGLSILAALSVALLPIKGQFPGWIQPLVSTPMSVGAFCAIVLNLIFRIGISQESGFTAGLGTDPYPTMRDFLERQGDLWGARRDVIAAAIPVGAQALELLLENSIATGEVEVRARFDETHLDVFLLYDGAVLEPPKARPSPEALLGDDAEVAAFCAYMIQKLSDHVTFGQSSGRARIALRFDH</sequence>
<proteinExistence type="inferred from homology"/>
<dbReference type="PANTHER" id="PTHR42810:SF2">
    <property type="entry name" value="PURINE PERMEASE C1399.01C-RELATED"/>
    <property type="match status" value="1"/>
</dbReference>
<evidence type="ECO:0000313" key="8">
    <source>
        <dbReference type="EMBL" id="BAF86137.1"/>
    </source>
</evidence>
<dbReference type="HOGENOM" id="CLU_017959_8_3_5"/>
<evidence type="ECO:0000313" key="9">
    <source>
        <dbReference type="Proteomes" id="UP000000270"/>
    </source>
</evidence>
<dbReference type="AlphaFoldDB" id="A8IGV3"/>
<protein>
    <submittedName>
        <fullName evidence="8">Putative xanthine/uracil permease</fullName>
    </submittedName>
</protein>
<reference evidence="9" key="2">
    <citation type="submission" date="2007-04" db="EMBL/GenBank/DDBJ databases">
        <title>Complete genome sequence of the nitrogen-fixing bacterium Azorhizobium caulinodans ORS571.</title>
        <authorList>
            <person name="Lee K.B."/>
            <person name="Backer P.D."/>
            <person name="Aono T."/>
            <person name="Liu C.T."/>
            <person name="Suzuki S."/>
            <person name="Suzuki T."/>
            <person name="Kaneko T."/>
            <person name="Yamada M."/>
            <person name="Tabata S."/>
            <person name="Kupfer D.M."/>
            <person name="Najar F.Z."/>
            <person name="Wiley G.B."/>
            <person name="Roe B."/>
            <person name="Binnewies T."/>
            <person name="Ussery D."/>
            <person name="Vereecke D."/>
            <person name="Gevers D."/>
            <person name="Holsters M."/>
            <person name="Oyaizu H."/>
        </authorList>
    </citation>
    <scope>NUCLEOTIDE SEQUENCE [LARGE SCALE GENOMIC DNA]</scope>
    <source>
        <strain evidence="9">ATCC 43989 / DSM 5975 / JCM 20966 / LMG 6465 / NBRC 14845 / NCIMB 13405 / ORS 571</strain>
    </source>
</reference>
<dbReference type="RefSeq" id="WP_012168670.1">
    <property type="nucleotide sequence ID" value="NC_009937.1"/>
</dbReference>
<feature type="transmembrane region" description="Helical" evidence="7">
    <location>
        <begin position="124"/>
        <end position="149"/>
    </location>
</feature>
<reference evidence="8 9" key="6">
    <citation type="journal article" date="2011" name="Appl. Environ. Microbiol.">
        <title>Involvement of the azorhizobial chromosome partition gene (parA) in the onset of bacteroid differentiation during Sesbania rostrata stem nodule development.</title>
        <authorList>
            <person name="Liu CT."/>
            <person name="Lee KB."/>
            <person name="Wang YS."/>
            <person name="Peng MH."/>
            <person name="Lee KT."/>
            <person name="Suzuki S."/>
            <person name="Suzuki T."/>
            <person name="Oyaizu H."/>
        </authorList>
    </citation>
    <scope>NUCLEOTIDE SEQUENCE [LARGE SCALE GENOMIC DNA]</scope>
    <source>
        <strain evidence="9">ATCC 43989 / DSM 5975 / JCM 20966 / LMG 6465 / NBRC 14845 / NCIMB 13405 / ORS 571</strain>
    </source>
</reference>
<dbReference type="Pfam" id="PF00860">
    <property type="entry name" value="Xan_ur_permease"/>
    <property type="match status" value="1"/>
</dbReference>
<evidence type="ECO:0000256" key="2">
    <source>
        <dbReference type="ARBA" id="ARBA00008821"/>
    </source>
</evidence>
<keyword evidence="3" id="KW-0813">Transport</keyword>
<feature type="transmembrane region" description="Helical" evidence="7">
    <location>
        <begin position="51"/>
        <end position="74"/>
    </location>
</feature>
<dbReference type="Proteomes" id="UP000000270">
    <property type="component" value="Chromosome"/>
</dbReference>
<feature type="transmembrane region" description="Helical" evidence="7">
    <location>
        <begin position="161"/>
        <end position="182"/>
    </location>
</feature>
<dbReference type="eggNOG" id="COG2233">
    <property type="taxonomic scope" value="Bacteria"/>
</dbReference>
<keyword evidence="4 7" id="KW-0812">Transmembrane</keyword>
<dbReference type="STRING" id="438753.AZC_0139"/>
<dbReference type="PANTHER" id="PTHR42810">
    <property type="entry name" value="PURINE PERMEASE C1399.01C-RELATED"/>
    <property type="match status" value="1"/>
</dbReference>
<keyword evidence="5 7" id="KW-1133">Transmembrane helix</keyword>
<feature type="transmembrane region" description="Helical" evidence="7">
    <location>
        <begin position="445"/>
        <end position="463"/>
    </location>
</feature>
<feature type="transmembrane region" description="Helical" evidence="7">
    <location>
        <begin position="356"/>
        <end position="381"/>
    </location>
</feature>
<dbReference type="InterPro" id="IPR006043">
    <property type="entry name" value="NCS2"/>
</dbReference>
<evidence type="ECO:0000256" key="5">
    <source>
        <dbReference type="ARBA" id="ARBA00022989"/>
    </source>
</evidence>
<feature type="transmembrane region" description="Helical" evidence="7">
    <location>
        <begin position="387"/>
        <end position="406"/>
    </location>
</feature>
<evidence type="ECO:0000256" key="7">
    <source>
        <dbReference type="SAM" id="Phobius"/>
    </source>
</evidence>
<reference evidence="8 9" key="3">
    <citation type="journal article" date="2008" name="BMC Genomics">
        <title>The genome of the versatile nitrogen fixer Azorhizobium caulinodans ORS571.</title>
        <authorList>
            <person name="Lee KB."/>
            <person name="Backer P.D."/>
            <person name="Aono T."/>
            <person name="Liu CT."/>
            <person name="Suzuki S."/>
            <person name="Suzuki T."/>
            <person name="Kaneko T."/>
            <person name="Yamada M."/>
            <person name="Tabata S."/>
            <person name="Kupfer D.M."/>
            <person name="Najar F.Z."/>
            <person name="Wiley G.B."/>
            <person name="Roe B."/>
            <person name="Binnewies T.T."/>
            <person name="Ussery D.W."/>
            <person name="D'Haeze W."/>
            <person name="Herder J.D."/>
            <person name="Gevers D."/>
            <person name="Vereecke D."/>
            <person name="Holsters M."/>
            <person name="Oyaizu H."/>
        </authorList>
    </citation>
    <scope>NUCLEOTIDE SEQUENCE [LARGE SCALE GENOMIC DNA]</scope>
    <source>
        <strain evidence="9">ATCC 43989 / DSM 5975 / JCM 20966 / LMG 6465 / NBRC 14845 / NCIMB 13405 / ORS 571</strain>
    </source>
</reference>
<dbReference type="KEGG" id="azc:AZC_0139"/>
<evidence type="ECO:0000256" key="4">
    <source>
        <dbReference type="ARBA" id="ARBA00022692"/>
    </source>
</evidence>
<reference evidence="8 9" key="4">
    <citation type="journal article" date="2009" name="Appl. Environ. Microbiol.">
        <title>Comparative genome-wide transcriptional profiling of Azorhizobium caulinodans ORS571 grown under free-living and symbiotic conditions.</title>
        <authorList>
            <person name="Tsukada S."/>
            <person name="Aono T."/>
            <person name="Akiba N."/>
            <person name="Lee KB."/>
            <person name="Liu CT."/>
            <person name="Toyazaki H."/>
            <person name="Oyaizu H."/>
        </authorList>
    </citation>
    <scope>NUCLEOTIDE SEQUENCE [LARGE SCALE GENOMIC DNA]</scope>
    <source>
        <strain evidence="9">ATCC 43989 / DSM 5975 / JCM 20966 / LMG 6465 / NBRC 14845 / NCIMB 13405 / ORS 571</strain>
    </source>
</reference>
<feature type="transmembrane region" description="Helical" evidence="7">
    <location>
        <begin position="415"/>
        <end position="433"/>
    </location>
</feature>
<name>A8IGV3_AZOC5</name>
<keyword evidence="6 7" id="KW-0472">Membrane</keyword>
<evidence type="ECO:0000256" key="1">
    <source>
        <dbReference type="ARBA" id="ARBA00004141"/>
    </source>
</evidence>
<gene>
    <name evidence="8" type="ordered locus">AZC_0139</name>
</gene>
<accession>A8IGV3</accession>
<dbReference type="EMBL" id="AP009384">
    <property type="protein sequence ID" value="BAF86137.1"/>
    <property type="molecule type" value="Genomic_DNA"/>
</dbReference>
<organism evidence="8 9">
    <name type="scientific">Azorhizobium caulinodans (strain ATCC 43989 / DSM 5975 / JCM 20966 / LMG 6465 / NBRC 14845 / NCIMB 13405 / ORS 571)</name>
    <dbReference type="NCBI Taxonomy" id="438753"/>
    <lineage>
        <taxon>Bacteria</taxon>
        <taxon>Pseudomonadati</taxon>
        <taxon>Pseudomonadota</taxon>
        <taxon>Alphaproteobacteria</taxon>
        <taxon>Hyphomicrobiales</taxon>
        <taxon>Xanthobacteraceae</taxon>
        <taxon>Azorhizobium</taxon>
    </lineage>
</organism>
<evidence type="ECO:0000256" key="3">
    <source>
        <dbReference type="ARBA" id="ARBA00022448"/>
    </source>
</evidence>